<accession>D8LSX4</accession>
<feature type="region of interest" description="Disordered" evidence="1">
    <location>
        <begin position="22"/>
        <end position="43"/>
    </location>
</feature>
<keyword evidence="3" id="KW-1185">Reference proteome</keyword>
<gene>
    <name evidence="2" type="ORF">Esi_0077_0089</name>
</gene>
<feature type="region of interest" description="Disordered" evidence="1">
    <location>
        <begin position="414"/>
        <end position="487"/>
    </location>
</feature>
<organism evidence="2 3">
    <name type="scientific">Ectocarpus siliculosus</name>
    <name type="common">Brown alga</name>
    <name type="synonym">Conferva siliculosa</name>
    <dbReference type="NCBI Taxonomy" id="2880"/>
    <lineage>
        <taxon>Eukaryota</taxon>
        <taxon>Sar</taxon>
        <taxon>Stramenopiles</taxon>
        <taxon>Ochrophyta</taxon>
        <taxon>PX clade</taxon>
        <taxon>Phaeophyceae</taxon>
        <taxon>Ectocarpales</taxon>
        <taxon>Ectocarpaceae</taxon>
        <taxon>Ectocarpus</taxon>
    </lineage>
</organism>
<evidence type="ECO:0000313" key="2">
    <source>
        <dbReference type="EMBL" id="CBN77901.1"/>
    </source>
</evidence>
<dbReference type="AlphaFoldDB" id="D8LSX4"/>
<dbReference type="EMBL" id="FN649760">
    <property type="protein sequence ID" value="CBN77901.1"/>
    <property type="molecule type" value="Genomic_DNA"/>
</dbReference>
<feature type="compositionally biased region" description="Low complexity" evidence="1">
    <location>
        <begin position="452"/>
        <end position="474"/>
    </location>
</feature>
<protein>
    <submittedName>
        <fullName evidence="2">Uncharacterized protein</fullName>
    </submittedName>
</protein>
<feature type="region of interest" description="Disordered" evidence="1">
    <location>
        <begin position="672"/>
        <end position="697"/>
    </location>
</feature>
<dbReference type="InParanoid" id="D8LSX4"/>
<proteinExistence type="predicted"/>
<evidence type="ECO:0000256" key="1">
    <source>
        <dbReference type="SAM" id="MobiDB-lite"/>
    </source>
</evidence>
<name>D8LSX4_ECTSI</name>
<sequence length="697" mass="74707">MFPKREAVQQLKDRLQAWCAEENRREQEDVSLPGGTSREDRPPRRWQAYEFIPLPSRNRTLDSEVLGMNVGRSVNDTRLEVTVDFEKEDEALEVGMRLLDMMADVSREPNEVFGYADDAVTGGQQLGPWKKSGSVNSWRKWLELGDGEDPLPESAVTVFRTVQANWADPNKIAAAMNFTVFWSNARMEESMADPTTPLRRVEVLHSALHPHVIKIAETFASSDAMLDHFHRNYDGYLSGVFNFRAAVNPTVQAYTPLEASLRPCLSATLPTGAIVPLVAIGGAEDGVSPPTMIVLEGLKLGVRHFVLEVGSSGVKEAVEGLQAALAFGVVKRDHLFVTMIVGESNSAVAGGRGIAAAVSETLASGRVDDGGIETDGTATRLLDSVDALVLARESGEYFDDDRLFLEMWDEAHQAAASPPRESTGLPAVPTEQTGLDTPADDDPFGSPFDIPADSLAADSPAAKSSSSSSSSADGSNDELDSRLGSHLGVGGHGSKVADRLALLVDQSPAAGAAAADVPGTVPRKLPSLYFGDLRAGDGAATTATIELCRERGVQAFSLECAGGRGAEEARKGAAAAADYEHEDVTDDEVLAKWVMEIDGGVVWRPREVKEVARVLPLARYYLPPEWISEIADRGGCPPEAWARTLSRLCPSEGTPSEEQLGAEVEETVAGLMTPDDGEEADGVGDSYDGLWGMDDDE</sequence>
<dbReference type="Proteomes" id="UP000002630">
    <property type="component" value="Unassembled WGS sequence"/>
</dbReference>
<evidence type="ECO:0000313" key="3">
    <source>
        <dbReference type="Proteomes" id="UP000002630"/>
    </source>
</evidence>
<dbReference type="OrthoDB" id="10606406at2759"/>
<reference evidence="2 3" key="1">
    <citation type="journal article" date="2010" name="Nature">
        <title>The Ectocarpus genome and the independent evolution of multicellularity in brown algae.</title>
        <authorList>
            <person name="Cock J.M."/>
            <person name="Sterck L."/>
            <person name="Rouze P."/>
            <person name="Scornet D."/>
            <person name="Allen A.E."/>
            <person name="Amoutzias G."/>
            <person name="Anthouard V."/>
            <person name="Artiguenave F."/>
            <person name="Aury J.M."/>
            <person name="Badger J.H."/>
            <person name="Beszteri B."/>
            <person name="Billiau K."/>
            <person name="Bonnet E."/>
            <person name="Bothwell J.H."/>
            <person name="Bowler C."/>
            <person name="Boyen C."/>
            <person name="Brownlee C."/>
            <person name="Carrano C.J."/>
            <person name="Charrier B."/>
            <person name="Cho G.Y."/>
            <person name="Coelho S.M."/>
            <person name="Collen J."/>
            <person name="Corre E."/>
            <person name="Da Silva C."/>
            <person name="Delage L."/>
            <person name="Delaroque N."/>
            <person name="Dittami S.M."/>
            <person name="Doulbeau S."/>
            <person name="Elias M."/>
            <person name="Farnham G."/>
            <person name="Gachon C.M."/>
            <person name="Gschloessl B."/>
            <person name="Heesch S."/>
            <person name="Jabbari K."/>
            <person name="Jubin C."/>
            <person name="Kawai H."/>
            <person name="Kimura K."/>
            <person name="Kloareg B."/>
            <person name="Kupper F.C."/>
            <person name="Lang D."/>
            <person name="Le Bail A."/>
            <person name="Leblanc C."/>
            <person name="Lerouge P."/>
            <person name="Lohr M."/>
            <person name="Lopez P.J."/>
            <person name="Martens C."/>
            <person name="Maumus F."/>
            <person name="Michel G."/>
            <person name="Miranda-Saavedra D."/>
            <person name="Morales J."/>
            <person name="Moreau H."/>
            <person name="Motomura T."/>
            <person name="Nagasato C."/>
            <person name="Napoli C.A."/>
            <person name="Nelson D.R."/>
            <person name="Nyvall-Collen P."/>
            <person name="Peters A.F."/>
            <person name="Pommier C."/>
            <person name="Potin P."/>
            <person name="Poulain J."/>
            <person name="Quesneville H."/>
            <person name="Read B."/>
            <person name="Rensing S.A."/>
            <person name="Ritter A."/>
            <person name="Rousvoal S."/>
            <person name="Samanta M."/>
            <person name="Samson G."/>
            <person name="Schroeder D.C."/>
            <person name="Segurens B."/>
            <person name="Strittmatter M."/>
            <person name="Tonon T."/>
            <person name="Tregear J.W."/>
            <person name="Valentin K."/>
            <person name="von Dassow P."/>
            <person name="Yamagishi T."/>
            <person name="Van de Peer Y."/>
            <person name="Wincker P."/>
        </authorList>
    </citation>
    <scope>NUCLEOTIDE SEQUENCE [LARGE SCALE GENOMIC DNA]</scope>
    <source>
        <strain evidence="3">Ec32 / CCAP1310/4</strain>
    </source>
</reference>